<accession>A0A219AS39</accession>
<dbReference type="EMBL" id="LSBJ02000001">
    <property type="protein sequence ID" value="OWT43462.1"/>
    <property type="molecule type" value="Genomic_DNA"/>
</dbReference>
<dbReference type="Proteomes" id="UP000078397">
    <property type="component" value="Unassembled WGS sequence"/>
</dbReference>
<evidence type="ECO:0000313" key="2">
    <source>
        <dbReference type="Proteomes" id="UP000078397"/>
    </source>
</evidence>
<reference evidence="1 2" key="1">
    <citation type="journal article" date="2016" name="PLoS Pathog.">
        <title>Biosynthesis of antibiotic leucinostatins in bio-control fungus Purpureocillium lilacinum and their inhibition on phytophthora revealed by genome mining.</title>
        <authorList>
            <person name="Wang G."/>
            <person name="Liu Z."/>
            <person name="Lin R."/>
            <person name="Li E."/>
            <person name="Mao Z."/>
            <person name="Ling J."/>
            <person name="Yang Y."/>
            <person name="Yin W.B."/>
            <person name="Xie B."/>
        </authorList>
    </citation>
    <scope>NUCLEOTIDE SEQUENCE [LARGE SCALE GENOMIC DNA]</scope>
    <source>
        <strain evidence="1">170</strain>
    </source>
</reference>
<comment type="caution">
    <text evidence="1">The sequence shown here is derived from an EMBL/GenBank/DDBJ whole genome shotgun (WGS) entry which is preliminary data.</text>
</comment>
<protein>
    <submittedName>
        <fullName evidence="1">Uncharacterized protein</fullName>
    </submittedName>
</protein>
<dbReference type="GeneID" id="33936368"/>
<name>A0A219AS39_METCM</name>
<dbReference type="KEGG" id="pchm:VFPPC_17389"/>
<keyword evidence="2" id="KW-1185">Reference proteome</keyword>
<proteinExistence type="predicted"/>
<dbReference type="RefSeq" id="XP_022285881.1">
    <property type="nucleotide sequence ID" value="XM_022429102.1"/>
</dbReference>
<evidence type="ECO:0000313" key="1">
    <source>
        <dbReference type="EMBL" id="OWT43462.1"/>
    </source>
</evidence>
<organism evidence="1 2">
    <name type="scientific">Pochonia chlamydosporia 170</name>
    <dbReference type="NCBI Taxonomy" id="1380566"/>
    <lineage>
        <taxon>Eukaryota</taxon>
        <taxon>Fungi</taxon>
        <taxon>Dikarya</taxon>
        <taxon>Ascomycota</taxon>
        <taxon>Pezizomycotina</taxon>
        <taxon>Sordariomycetes</taxon>
        <taxon>Hypocreomycetidae</taxon>
        <taxon>Hypocreales</taxon>
        <taxon>Clavicipitaceae</taxon>
        <taxon>Pochonia</taxon>
    </lineage>
</organism>
<dbReference type="AlphaFoldDB" id="A0A219AS39"/>
<gene>
    <name evidence="1" type="ORF">VFPPC_17389</name>
</gene>
<sequence>MVESLPYVRRYEVKAQIARRAGCGDASEDEDGWAAIHVRTVVEDEKPWAIRLGENASWGKCKVKCEMQEQVSGVISSCLMNLPTVGTYQ</sequence>